<name>A0A645AKX7_9ZZZZ</name>
<feature type="transmembrane region" description="Helical" evidence="1">
    <location>
        <begin position="167"/>
        <end position="192"/>
    </location>
</feature>
<feature type="transmembrane region" description="Helical" evidence="1">
    <location>
        <begin position="40"/>
        <end position="61"/>
    </location>
</feature>
<feature type="transmembrane region" description="Helical" evidence="1">
    <location>
        <begin position="106"/>
        <end position="131"/>
    </location>
</feature>
<evidence type="ECO:0008006" key="3">
    <source>
        <dbReference type="Google" id="ProtNLM"/>
    </source>
</evidence>
<dbReference type="EMBL" id="VSSQ01014406">
    <property type="protein sequence ID" value="MPM53586.1"/>
    <property type="molecule type" value="Genomic_DNA"/>
</dbReference>
<proteinExistence type="predicted"/>
<protein>
    <recommendedName>
        <fullName evidence="3">YhfC family intramembrane metalloprotease</fullName>
    </recommendedName>
</protein>
<dbReference type="PIRSF" id="PIRSF033101">
    <property type="entry name" value="UCP033101"/>
    <property type="match status" value="1"/>
</dbReference>
<dbReference type="AlphaFoldDB" id="A0A645AKX7"/>
<dbReference type="InterPro" id="IPR011397">
    <property type="entry name" value="YhfC"/>
</dbReference>
<organism evidence="2">
    <name type="scientific">bioreactor metagenome</name>
    <dbReference type="NCBI Taxonomy" id="1076179"/>
    <lineage>
        <taxon>unclassified sequences</taxon>
        <taxon>metagenomes</taxon>
        <taxon>ecological metagenomes</taxon>
    </lineage>
</organism>
<evidence type="ECO:0000256" key="1">
    <source>
        <dbReference type="SAM" id="Phobius"/>
    </source>
</evidence>
<keyword evidence="1" id="KW-0472">Membrane</keyword>
<comment type="caution">
    <text evidence="2">The sequence shown here is derived from an EMBL/GenBank/DDBJ whole genome shotgun (WGS) entry which is preliminary data.</text>
</comment>
<keyword evidence="1" id="KW-0812">Transmembrane</keyword>
<reference evidence="2" key="1">
    <citation type="submission" date="2019-08" db="EMBL/GenBank/DDBJ databases">
        <authorList>
            <person name="Kucharzyk K."/>
            <person name="Murdoch R.W."/>
            <person name="Higgins S."/>
            <person name="Loffler F."/>
        </authorList>
    </citation>
    <scope>NUCLEOTIDE SEQUENCE</scope>
</reference>
<feature type="transmembrane region" description="Helical" evidence="1">
    <location>
        <begin position="67"/>
        <end position="85"/>
    </location>
</feature>
<feature type="transmembrane region" description="Helical" evidence="1">
    <location>
        <begin position="199"/>
        <end position="220"/>
    </location>
</feature>
<dbReference type="Pfam" id="PF10086">
    <property type="entry name" value="YhfC"/>
    <property type="match status" value="1"/>
</dbReference>
<sequence>MVSNMSIANMIISLVATLAVVIGSFIYFNKKEKITIKPVLIGAGTFILFSQVLEKILHFVVINNKVFTNPLAFAIYGALAAGIFEECGRFIAFKTVLKNKHQWKDGIAFGIGQGGIEAILIGVLSVINYLVMSNFINAGTFDQTIGAAVPAESLAQLKTILTGPSSMFLAIGIERIFAFAMQIGLTMVVLYGVRYKKNLYLLLAIILHALMDVPAALYQTGFFKNVWWAELVFFVYAIIAVIYIRKSRKSFEA</sequence>
<evidence type="ECO:0000313" key="2">
    <source>
        <dbReference type="EMBL" id="MPM53586.1"/>
    </source>
</evidence>
<accession>A0A645AKX7</accession>
<feature type="transmembrane region" description="Helical" evidence="1">
    <location>
        <begin position="226"/>
        <end position="244"/>
    </location>
</feature>
<gene>
    <name evidence="2" type="ORF">SDC9_100354</name>
</gene>
<keyword evidence="1" id="KW-1133">Transmembrane helix</keyword>
<feature type="transmembrane region" description="Helical" evidence="1">
    <location>
        <begin position="6"/>
        <end position="28"/>
    </location>
</feature>